<keyword evidence="4" id="KW-1015">Disulfide bond</keyword>
<evidence type="ECO:0000313" key="7">
    <source>
        <dbReference type="Proteomes" id="UP000821853"/>
    </source>
</evidence>
<dbReference type="AlphaFoldDB" id="A0A9J6FED4"/>
<dbReference type="GO" id="GO:0046872">
    <property type="term" value="F:metal ion binding"/>
    <property type="evidence" value="ECO:0007669"/>
    <property type="project" value="UniProtKB-KW"/>
</dbReference>
<keyword evidence="2" id="KW-0479">Metal-binding</keyword>
<name>A0A9J6FED4_HAELO</name>
<protein>
    <submittedName>
        <fullName evidence="6">Uncharacterized protein</fullName>
    </submittedName>
</protein>
<keyword evidence="5" id="KW-0456">Lyase</keyword>
<evidence type="ECO:0000256" key="2">
    <source>
        <dbReference type="ARBA" id="ARBA00022723"/>
    </source>
</evidence>
<sequence length="135" mass="15881">MQAHCAANVCISLKALHEILVTRRRGCKFASQLCFILQIELSRGNPMFPRPGFDVGGNNTVDVISRMYNELGITKHRWQSDGIKNCHVRFYPTTRMERVIRRRRGPKSFRNYVDKACFWTADDLHTIRKFMRYEI</sequence>
<evidence type="ECO:0000256" key="1">
    <source>
        <dbReference type="ARBA" id="ARBA00000110"/>
    </source>
</evidence>
<comment type="catalytic activity">
    <reaction evidence="1">
        <text>an N-(acyl)-sphingosylphosphoethanolamine = an N-(acyl)-sphingosyl-1,3-cyclic phosphate + ethanolamine</text>
        <dbReference type="Rhea" id="RHEA:60648"/>
        <dbReference type="ChEBI" id="CHEBI:57603"/>
        <dbReference type="ChEBI" id="CHEBI:143891"/>
        <dbReference type="ChEBI" id="CHEBI:143892"/>
    </reaction>
</comment>
<evidence type="ECO:0000256" key="4">
    <source>
        <dbReference type="ARBA" id="ARBA00023157"/>
    </source>
</evidence>
<evidence type="ECO:0000313" key="6">
    <source>
        <dbReference type="EMBL" id="KAH9364598.1"/>
    </source>
</evidence>
<evidence type="ECO:0000256" key="3">
    <source>
        <dbReference type="ARBA" id="ARBA00022842"/>
    </source>
</evidence>
<proteinExistence type="predicted"/>
<organism evidence="6 7">
    <name type="scientific">Haemaphysalis longicornis</name>
    <name type="common">Bush tick</name>
    <dbReference type="NCBI Taxonomy" id="44386"/>
    <lineage>
        <taxon>Eukaryota</taxon>
        <taxon>Metazoa</taxon>
        <taxon>Ecdysozoa</taxon>
        <taxon>Arthropoda</taxon>
        <taxon>Chelicerata</taxon>
        <taxon>Arachnida</taxon>
        <taxon>Acari</taxon>
        <taxon>Parasitiformes</taxon>
        <taxon>Ixodida</taxon>
        <taxon>Ixodoidea</taxon>
        <taxon>Ixodidae</taxon>
        <taxon>Haemaphysalinae</taxon>
        <taxon>Haemaphysalis</taxon>
    </lineage>
</organism>
<dbReference type="InterPro" id="IPR017946">
    <property type="entry name" value="PLC-like_Pdiesterase_TIM-brl"/>
</dbReference>
<dbReference type="GO" id="GO:0016829">
    <property type="term" value="F:lyase activity"/>
    <property type="evidence" value="ECO:0007669"/>
    <property type="project" value="UniProtKB-KW"/>
</dbReference>
<dbReference type="Gene3D" id="3.20.20.190">
    <property type="entry name" value="Phosphatidylinositol (PI) phosphodiesterase"/>
    <property type="match status" value="1"/>
</dbReference>
<dbReference type="Proteomes" id="UP000821853">
    <property type="component" value="Chromosome 10"/>
</dbReference>
<dbReference type="EMBL" id="JABSTR010000002">
    <property type="protein sequence ID" value="KAH9364598.1"/>
    <property type="molecule type" value="Genomic_DNA"/>
</dbReference>
<gene>
    <name evidence="6" type="ORF">HPB48_013156</name>
</gene>
<accession>A0A9J6FED4</accession>
<dbReference type="GO" id="GO:0008081">
    <property type="term" value="F:phosphoric diester hydrolase activity"/>
    <property type="evidence" value="ECO:0007669"/>
    <property type="project" value="InterPro"/>
</dbReference>
<reference evidence="6 7" key="1">
    <citation type="journal article" date="2020" name="Cell">
        <title>Large-Scale Comparative Analyses of Tick Genomes Elucidate Their Genetic Diversity and Vector Capacities.</title>
        <authorList>
            <consortium name="Tick Genome and Microbiome Consortium (TIGMIC)"/>
            <person name="Jia N."/>
            <person name="Wang J."/>
            <person name="Shi W."/>
            <person name="Du L."/>
            <person name="Sun Y."/>
            <person name="Zhan W."/>
            <person name="Jiang J.F."/>
            <person name="Wang Q."/>
            <person name="Zhang B."/>
            <person name="Ji P."/>
            <person name="Bell-Sakyi L."/>
            <person name="Cui X.M."/>
            <person name="Yuan T.T."/>
            <person name="Jiang B.G."/>
            <person name="Yang W.F."/>
            <person name="Lam T.T."/>
            <person name="Chang Q.C."/>
            <person name="Ding S.J."/>
            <person name="Wang X.J."/>
            <person name="Zhu J.G."/>
            <person name="Ruan X.D."/>
            <person name="Zhao L."/>
            <person name="Wei J.T."/>
            <person name="Ye R.Z."/>
            <person name="Que T.C."/>
            <person name="Du C.H."/>
            <person name="Zhou Y.H."/>
            <person name="Cheng J.X."/>
            <person name="Dai P.F."/>
            <person name="Guo W.B."/>
            <person name="Han X.H."/>
            <person name="Huang E.J."/>
            <person name="Li L.F."/>
            <person name="Wei W."/>
            <person name="Gao Y.C."/>
            <person name="Liu J.Z."/>
            <person name="Shao H.Z."/>
            <person name="Wang X."/>
            <person name="Wang C.C."/>
            <person name="Yang T.C."/>
            <person name="Huo Q.B."/>
            <person name="Li W."/>
            <person name="Chen H.Y."/>
            <person name="Chen S.E."/>
            <person name="Zhou L.G."/>
            <person name="Ni X.B."/>
            <person name="Tian J.H."/>
            <person name="Sheng Y."/>
            <person name="Liu T."/>
            <person name="Pan Y.S."/>
            <person name="Xia L.Y."/>
            <person name="Li J."/>
            <person name="Zhao F."/>
            <person name="Cao W.C."/>
        </authorList>
    </citation>
    <scope>NUCLEOTIDE SEQUENCE [LARGE SCALE GENOMIC DNA]</scope>
    <source>
        <strain evidence="6">HaeL-2018</strain>
    </source>
</reference>
<keyword evidence="7" id="KW-1185">Reference proteome</keyword>
<dbReference type="GO" id="GO:0006629">
    <property type="term" value="P:lipid metabolic process"/>
    <property type="evidence" value="ECO:0007669"/>
    <property type="project" value="InterPro"/>
</dbReference>
<keyword evidence="3" id="KW-0460">Magnesium</keyword>
<comment type="caution">
    <text evidence="6">The sequence shown here is derived from an EMBL/GenBank/DDBJ whole genome shotgun (WGS) entry which is preliminary data.</text>
</comment>
<dbReference type="VEuPathDB" id="VectorBase:HLOH_051351"/>
<evidence type="ECO:0000256" key="5">
    <source>
        <dbReference type="ARBA" id="ARBA00023239"/>
    </source>
</evidence>